<feature type="transmembrane region" description="Helical" evidence="7">
    <location>
        <begin position="118"/>
        <end position="136"/>
    </location>
</feature>
<feature type="transmembrane region" description="Helical" evidence="7">
    <location>
        <begin position="226"/>
        <end position="251"/>
    </location>
</feature>
<feature type="transmembrane region" description="Helical" evidence="7">
    <location>
        <begin position="32"/>
        <end position="57"/>
    </location>
</feature>
<evidence type="ECO:0000313" key="9">
    <source>
        <dbReference type="Proteomes" id="UP000515159"/>
    </source>
</evidence>
<dbReference type="PANTHER" id="PTHR21324">
    <property type="entry name" value="FASTING-INDUCIBLE INTEGRAL MEMBRANE PROTEIN TM6P1-RELATED"/>
    <property type="match status" value="1"/>
</dbReference>
<evidence type="ECO:0000256" key="2">
    <source>
        <dbReference type="ARBA" id="ARBA00006565"/>
    </source>
</evidence>
<organism evidence="9 10">
    <name type="scientific">Geotrypetes seraphini</name>
    <name type="common">Gaboon caecilian</name>
    <name type="synonym">Caecilia seraphini</name>
    <dbReference type="NCBI Taxonomy" id="260995"/>
    <lineage>
        <taxon>Eukaryota</taxon>
        <taxon>Metazoa</taxon>
        <taxon>Chordata</taxon>
        <taxon>Craniata</taxon>
        <taxon>Vertebrata</taxon>
        <taxon>Euteleostomi</taxon>
        <taxon>Amphibia</taxon>
        <taxon>Gymnophiona</taxon>
        <taxon>Geotrypetes</taxon>
    </lineage>
</organism>
<keyword evidence="9" id="KW-1185">Reference proteome</keyword>
<dbReference type="CTD" id="128338"/>
<accession>A0A6P8NFL9</accession>
<name>A0A6P8NFL9_GEOSA</name>
<dbReference type="FunCoup" id="A0A6P8NFL9">
    <property type="interactions" value="1502"/>
</dbReference>
<dbReference type="AlphaFoldDB" id="A0A6P8NFL9"/>
<evidence type="ECO:0000259" key="8">
    <source>
        <dbReference type="Pfam" id="PF10277"/>
    </source>
</evidence>
<reference evidence="10" key="1">
    <citation type="submission" date="2025-08" db="UniProtKB">
        <authorList>
            <consortium name="RefSeq"/>
        </authorList>
    </citation>
    <scope>IDENTIFICATION</scope>
</reference>
<dbReference type="GO" id="GO:0045494">
    <property type="term" value="P:photoreceptor cell maintenance"/>
    <property type="evidence" value="ECO:0007669"/>
    <property type="project" value="TreeGrafter"/>
</dbReference>
<comment type="subcellular location">
    <subcellularLocation>
        <location evidence="1">Endomembrane system</location>
        <topology evidence="1">Multi-pass membrane protein</topology>
    </subcellularLocation>
</comment>
<dbReference type="KEGG" id="gsh:117347620"/>
<feature type="transmembrane region" description="Helical" evidence="7">
    <location>
        <begin position="142"/>
        <end position="168"/>
    </location>
</feature>
<evidence type="ECO:0000313" key="10">
    <source>
        <dbReference type="RefSeq" id="XP_033774657.1"/>
    </source>
</evidence>
<dbReference type="InterPro" id="IPR019402">
    <property type="entry name" value="CWH43_N"/>
</dbReference>
<dbReference type="Proteomes" id="UP000515159">
    <property type="component" value="Chromosome 13"/>
</dbReference>
<gene>
    <name evidence="10" type="primary">DRAM2</name>
</gene>
<keyword evidence="4 7" id="KW-1133">Transmembrane helix</keyword>
<dbReference type="InterPro" id="IPR050911">
    <property type="entry name" value="DRAM/TMEM150_Autophagy_Mod"/>
</dbReference>
<evidence type="ECO:0000256" key="1">
    <source>
        <dbReference type="ARBA" id="ARBA00004127"/>
    </source>
</evidence>
<feature type="region of interest" description="Disordered" evidence="6">
    <location>
        <begin position="270"/>
        <end position="291"/>
    </location>
</feature>
<protein>
    <submittedName>
        <fullName evidence="10">DNA damage-regulated autophagy modulator protein 2 isoform X1</fullName>
    </submittedName>
</protein>
<dbReference type="Pfam" id="PF10277">
    <property type="entry name" value="Frag1"/>
    <property type="match status" value="1"/>
</dbReference>
<feature type="transmembrane region" description="Helical" evidence="7">
    <location>
        <begin position="77"/>
        <end position="97"/>
    </location>
</feature>
<dbReference type="InParanoid" id="A0A6P8NFL9"/>
<feature type="transmembrane region" description="Helical" evidence="7">
    <location>
        <begin position="180"/>
        <end position="206"/>
    </location>
</feature>
<proteinExistence type="inferred from homology"/>
<evidence type="ECO:0000256" key="6">
    <source>
        <dbReference type="SAM" id="MobiDB-lite"/>
    </source>
</evidence>
<keyword evidence="3 7" id="KW-0812">Transmembrane</keyword>
<dbReference type="OrthoDB" id="191706at2759"/>
<dbReference type="GO" id="GO:0012505">
    <property type="term" value="C:endomembrane system"/>
    <property type="evidence" value="ECO:0007669"/>
    <property type="project" value="UniProtKB-SubCell"/>
</dbReference>
<evidence type="ECO:0000256" key="4">
    <source>
        <dbReference type="ARBA" id="ARBA00022989"/>
    </source>
</evidence>
<comment type="similarity">
    <text evidence="2">Belongs to the DRAM/TMEM150 family.</text>
</comment>
<dbReference type="GO" id="GO:0005764">
    <property type="term" value="C:lysosome"/>
    <property type="evidence" value="ECO:0007669"/>
    <property type="project" value="TreeGrafter"/>
</dbReference>
<dbReference type="PANTHER" id="PTHR21324:SF10">
    <property type="entry name" value="DNA DAMAGE-REGULATED AUTOPHAGY MODULATOR PROTEIN 2"/>
    <property type="match status" value="1"/>
</dbReference>
<dbReference type="RefSeq" id="XP_033774657.1">
    <property type="nucleotide sequence ID" value="XM_033918766.1"/>
</dbReference>
<evidence type="ECO:0000256" key="5">
    <source>
        <dbReference type="ARBA" id="ARBA00023136"/>
    </source>
</evidence>
<keyword evidence="5 7" id="KW-0472">Membrane</keyword>
<evidence type="ECO:0000256" key="7">
    <source>
        <dbReference type="SAM" id="Phobius"/>
    </source>
</evidence>
<evidence type="ECO:0000256" key="3">
    <source>
        <dbReference type="ARBA" id="ARBA00022692"/>
    </source>
</evidence>
<sequence>MYPGYCSSGLESWRAAGAAPLNFAMWWFQQGLCFFPSALVVWSAATFIFSYVTAVLMKDVDLLVPYISDTGSIAPERCLFGVMLTISAFLGVVTMFVRYKQVEALIPLEVTIRRWNKTGLALGMISCFGLCIVANFQKTVFIYVHVLGGILSFGFGALYISIQTILSYKMQPHIHGKQIFWIRLVVLLWCWFSAASMFFSTVVLHSEIHGVEVLKKLHWDPQEKGFTAHIICTVSEWSLAFSFVTFFFTYIRDFQNICIHVQVQLQEPDPHTSWPDSETRHEKSLLLAGSL</sequence>
<dbReference type="GO" id="GO:0010506">
    <property type="term" value="P:regulation of autophagy"/>
    <property type="evidence" value="ECO:0007669"/>
    <property type="project" value="TreeGrafter"/>
</dbReference>
<dbReference type="GeneID" id="117347620"/>
<feature type="domain" description="CWH43-like N-terminal" evidence="8">
    <location>
        <begin position="33"/>
        <end position="256"/>
    </location>
</feature>